<dbReference type="Proteomes" id="UP001165189">
    <property type="component" value="Unassembled WGS sequence"/>
</dbReference>
<protein>
    <submittedName>
        <fullName evidence="1">Unnamed protein product</fullName>
    </submittedName>
</protein>
<accession>A0ABQ6KU32</accession>
<sequence length="97" mass="10974">MDDLKHEAKDKAKWGLGSCDGVYDITRRLAPLGLIFEPLGGSDTAPRWQAQRARHWMAETESFAVDCNWREVDGAWNHGWGQGSSVTDLLRSSWRSQ</sequence>
<evidence type="ECO:0000313" key="1">
    <source>
        <dbReference type="EMBL" id="GMG48336.1"/>
    </source>
</evidence>
<reference evidence="1" key="1">
    <citation type="submission" date="2023-04" db="EMBL/GenBank/DDBJ databases">
        <title>Aspergillus oryzae var. brunneus NBRC 4377.</title>
        <authorList>
            <person name="Ichikawa N."/>
            <person name="Sato H."/>
            <person name="Tonouchi N."/>
        </authorList>
    </citation>
    <scope>NUCLEOTIDE SEQUENCE</scope>
    <source>
        <strain evidence="1">NBRC 4377</strain>
    </source>
</reference>
<organism evidence="1 2">
    <name type="scientific">Aspergillus oryzae var. brunneus</name>
    <dbReference type="NCBI Taxonomy" id="332754"/>
    <lineage>
        <taxon>Eukaryota</taxon>
        <taxon>Fungi</taxon>
        <taxon>Dikarya</taxon>
        <taxon>Ascomycota</taxon>
        <taxon>Pezizomycotina</taxon>
        <taxon>Eurotiomycetes</taxon>
        <taxon>Eurotiomycetidae</taxon>
        <taxon>Eurotiales</taxon>
        <taxon>Aspergillaceae</taxon>
        <taxon>Aspergillus</taxon>
        <taxon>Aspergillus subgen. Circumdati</taxon>
    </lineage>
</organism>
<comment type="caution">
    <text evidence="1">The sequence shown here is derived from an EMBL/GenBank/DDBJ whole genome shotgun (WGS) entry which is preliminary data.</text>
</comment>
<name>A0ABQ6KU32_ASPOZ</name>
<gene>
    <name evidence="1" type="ORF">Aory05_000702500</name>
</gene>
<proteinExistence type="predicted"/>
<keyword evidence="2" id="KW-1185">Reference proteome</keyword>
<dbReference type="EMBL" id="BSYB01000027">
    <property type="protein sequence ID" value="GMG48336.1"/>
    <property type="molecule type" value="Genomic_DNA"/>
</dbReference>
<evidence type="ECO:0000313" key="2">
    <source>
        <dbReference type="Proteomes" id="UP001165189"/>
    </source>
</evidence>